<evidence type="ECO:0000256" key="12">
    <source>
        <dbReference type="ARBA" id="ARBA00047899"/>
    </source>
</evidence>
<proteinExistence type="predicted"/>
<evidence type="ECO:0000313" key="16">
    <source>
        <dbReference type="Proteomes" id="UP000233551"/>
    </source>
</evidence>
<dbReference type="GO" id="GO:0004674">
    <property type="term" value="F:protein serine/threonine kinase activity"/>
    <property type="evidence" value="ECO:0007669"/>
    <property type="project" value="UniProtKB-KW"/>
</dbReference>
<dbReference type="GO" id="GO:0005886">
    <property type="term" value="C:plasma membrane"/>
    <property type="evidence" value="ECO:0007669"/>
    <property type="project" value="UniProtKB-SubCell"/>
</dbReference>
<evidence type="ECO:0000256" key="7">
    <source>
        <dbReference type="ARBA" id="ARBA00022741"/>
    </source>
</evidence>
<dbReference type="Proteomes" id="UP000233551">
    <property type="component" value="Unassembled WGS sequence"/>
</dbReference>
<keyword evidence="6" id="KW-0812">Transmembrane</keyword>
<dbReference type="Gene3D" id="1.10.510.10">
    <property type="entry name" value="Transferase(Phosphotransferase) domain 1"/>
    <property type="match status" value="1"/>
</dbReference>
<comment type="caution">
    <text evidence="15">The sequence shown here is derived from an EMBL/GenBank/DDBJ whole genome shotgun (WGS) entry which is preliminary data.</text>
</comment>
<dbReference type="EMBL" id="PGOL01007625">
    <property type="protein sequence ID" value="PKI32455.1"/>
    <property type="molecule type" value="Genomic_DNA"/>
</dbReference>
<keyword evidence="3" id="KW-1003">Cell membrane</keyword>
<evidence type="ECO:0000256" key="5">
    <source>
        <dbReference type="ARBA" id="ARBA00022679"/>
    </source>
</evidence>
<dbReference type="GO" id="GO:0005524">
    <property type="term" value="F:ATP binding"/>
    <property type="evidence" value="ECO:0007669"/>
    <property type="project" value="UniProtKB-KW"/>
</dbReference>
<dbReference type="STRING" id="22663.A0A2I0HL67"/>
<reference evidence="15 16" key="1">
    <citation type="submission" date="2017-11" db="EMBL/GenBank/DDBJ databases">
        <title>De-novo sequencing of pomegranate (Punica granatum L.) genome.</title>
        <authorList>
            <person name="Akparov Z."/>
            <person name="Amiraslanov A."/>
            <person name="Hajiyeva S."/>
            <person name="Abbasov M."/>
            <person name="Kaur K."/>
            <person name="Hamwieh A."/>
            <person name="Solovyev V."/>
            <person name="Salamov A."/>
            <person name="Braich B."/>
            <person name="Kosarev P."/>
            <person name="Mahmoud A."/>
            <person name="Hajiyev E."/>
            <person name="Babayeva S."/>
            <person name="Izzatullayeva V."/>
            <person name="Mammadov A."/>
            <person name="Mammadov A."/>
            <person name="Sharifova S."/>
            <person name="Ojaghi J."/>
            <person name="Eynullazada K."/>
            <person name="Bayramov B."/>
            <person name="Abdulazimova A."/>
            <person name="Shahmuradov I."/>
        </authorList>
    </citation>
    <scope>NUCLEOTIDE SEQUENCE [LARGE SCALE GENOMIC DNA]</scope>
    <source>
        <strain evidence="16">cv. AG2017</strain>
        <tissue evidence="15">Leaf</tissue>
    </source>
</reference>
<evidence type="ECO:0000256" key="8">
    <source>
        <dbReference type="ARBA" id="ARBA00022777"/>
    </source>
</evidence>
<evidence type="ECO:0000256" key="3">
    <source>
        <dbReference type="ARBA" id="ARBA00022475"/>
    </source>
</evidence>
<protein>
    <recommendedName>
        <fullName evidence="2">non-specific serine/threonine protein kinase</fullName>
        <ecNumber evidence="2">2.7.11.1</ecNumber>
    </recommendedName>
</protein>
<dbReference type="EC" id="2.7.11.1" evidence="2"/>
<keyword evidence="16" id="KW-1185">Reference proteome</keyword>
<dbReference type="InterPro" id="IPR000719">
    <property type="entry name" value="Prot_kinase_dom"/>
</dbReference>
<evidence type="ECO:0000256" key="11">
    <source>
        <dbReference type="ARBA" id="ARBA00023136"/>
    </source>
</evidence>
<keyword evidence="4" id="KW-0723">Serine/threonine-protein kinase</keyword>
<dbReference type="PROSITE" id="PS50011">
    <property type="entry name" value="PROTEIN_KINASE_DOM"/>
    <property type="match status" value="1"/>
</dbReference>
<dbReference type="InterPro" id="IPR047117">
    <property type="entry name" value="PERK1-13-like"/>
</dbReference>
<evidence type="ECO:0000256" key="13">
    <source>
        <dbReference type="ARBA" id="ARBA00048679"/>
    </source>
</evidence>
<keyword evidence="10" id="KW-1133">Transmembrane helix</keyword>
<comment type="catalytic activity">
    <reaction evidence="12">
        <text>L-threonyl-[protein] + ATP = O-phospho-L-threonyl-[protein] + ADP + H(+)</text>
        <dbReference type="Rhea" id="RHEA:46608"/>
        <dbReference type="Rhea" id="RHEA-COMP:11060"/>
        <dbReference type="Rhea" id="RHEA-COMP:11605"/>
        <dbReference type="ChEBI" id="CHEBI:15378"/>
        <dbReference type="ChEBI" id="CHEBI:30013"/>
        <dbReference type="ChEBI" id="CHEBI:30616"/>
        <dbReference type="ChEBI" id="CHEBI:61977"/>
        <dbReference type="ChEBI" id="CHEBI:456216"/>
        <dbReference type="EC" id="2.7.11.1"/>
    </reaction>
</comment>
<dbReference type="InterPro" id="IPR011009">
    <property type="entry name" value="Kinase-like_dom_sf"/>
</dbReference>
<keyword evidence="9" id="KW-0067">ATP-binding</keyword>
<comment type="catalytic activity">
    <reaction evidence="13">
        <text>L-seryl-[protein] + ATP = O-phospho-L-seryl-[protein] + ADP + H(+)</text>
        <dbReference type="Rhea" id="RHEA:17989"/>
        <dbReference type="Rhea" id="RHEA-COMP:9863"/>
        <dbReference type="Rhea" id="RHEA-COMP:11604"/>
        <dbReference type="ChEBI" id="CHEBI:15378"/>
        <dbReference type="ChEBI" id="CHEBI:29999"/>
        <dbReference type="ChEBI" id="CHEBI:30616"/>
        <dbReference type="ChEBI" id="CHEBI:83421"/>
        <dbReference type="ChEBI" id="CHEBI:456216"/>
        <dbReference type="EC" id="2.7.11.1"/>
    </reaction>
</comment>
<evidence type="ECO:0000313" key="15">
    <source>
        <dbReference type="EMBL" id="PKI32455.1"/>
    </source>
</evidence>
<evidence type="ECO:0000256" key="6">
    <source>
        <dbReference type="ARBA" id="ARBA00022692"/>
    </source>
</evidence>
<evidence type="ECO:0000256" key="4">
    <source>
        <dbReference type="ARBA" id="ARBA00022527"/>
    </source>
</evidence>
<keyword evidence="11" id="KW-0472">Membrane</keyword>
<gene>
    <name evidence="15" type="ORF">CRG98_047154</name>
</gene>
<accession>A0A2I0HL67</accession>
<evidence type="ECO:0000259" key="14">
    <source>
        <dbReference type="PROSITE" id="PS50011"/>
    </source>
</evidence>
<keyword evidence="5" id="KW-0808">Transferase</keyword>
<dbReference type="PANTHER" id="PTHR47982">
    <property type="entry name" value="PROLINE-RICH RECEPTOR-LIKE PROTEIN KINASE PERK4"/>
    <property type="match status" value="1"/>
</dbReference>
<dbReference type="InterPro" id="IPR001245">
    <property type="entry name" value="Ser-Thr/Tyr_kinase_cat_dom"/>
</dbReference>
<evidence type="ECO:0000256" key="10">
    <source>
        <dbReference type="ARBA" id="ARBA00022989"/>
    </source>
</evidence>
<name>A0A2I0HL67_PUNGR</name>
<keyword evidence="8" id="KW-0418">Kinase</keyword>
<dbReference type="PANTHER" id="PTHR47982:SF70">
    <property type="entry name" value="PROTEIN KINASE SUPERFAMILY PROTEIN"/>
    <property type="match status" value="1"/>
</dbReference>
<dbReference type="Pfam" id="PF07714">
    <property type="entry name" value="PK_Tyr_Ser-Thr"/>
    <property type="match status" value="1"/>
</dbReference>
<organism evidence="15 16">
    <name type="scientific">Punica granatum</name>
    <name type="common">Pomegranate</name>
    <dbReference type="NCBI Taxonomy" id="22663"/>
    <lineage>
        <taxon>Eukaryota</taxon>
        <taxon>Viridiplantae</taxon>
        <taxon>Streptophyta</taxon>
        <taxon>Embryophyta</taxon>
        <taxon>Tracheophyta</taxon>
        <taxon>Spermatophyta</taxon>
        <taxon>Magnoliopsida</taxon>
        <taxon>eudicotyledons</taxon>
        <taxon>Gunneridae</taxon>
        <taxon>Pentapetalae</taxon>
        <taxon>rosids</taxon>
        <taxon>malvids</taxon>
        <taxon>Myrtales</taxon>
        <taxon>Lythraceae</taxon>
        <taxon>Punica</taxon>
    </lineage>
</organism>
<evidence type="ECO:0000256" key="2">
    <source>
        <dbReference type="ARBA" id="ARBA00012513"/>
    </source>
</evidence>
<dbReference type="SUPFAM" id="SSF56112">
    <property type="entry name" value="Protein kinase-like (PK-like)"/>
    <property type="match status" value="1"/>
</dbReference>
<dbReference type="AlphaFoldDB" id="A0A2I0HL67"/>
<feature type="domain" description="Protein kinase" evidence="14">
    <location>
        <begin position="1"/>
        <end position="115"/>
    </location>
</feature>
<comment type="subcellular location">
    <subcellularLocation>
        <location evidence="1">Cell membrane</location>
        <topology evidence="1">Single-pass membrane protein</topology>
    </subcellularLocation>
</comment>
<evidence type="ECO:0000256" key="1">
    <source>
        <dbReference type="ARBA" id="ARBA00004162"/>
    </source>
</evidence>
<evidence type="ECO:0000256" key="9">
    <source>
        <dbReference type="ARBA" id="ARBA00022840"/>
    </source>
</evidence>
<sequence length="177" mass="19850">MKPKKFSLTTSLLFVTCRYYTSRSLTAKSDVYSFGVVILELITARPVQGEEYIVEWAAQEVKKQGYQIQQIVDPRLDGQYDPDTAEKLVSISLSCVEKTVANRPDIHKVLADLRVCYDLNLERSQGVVNRATELSISYGNDVELSSLDVSSTTHCSTNASSYLRSMLRGFTSNFWGS</sequence>
<keyword evidence="7" id="KW-0547">Nucleotide-binding</keyword>